<dbReference type="NCBIfam" id="NF047539">
    <property type="entry name" value="XAC2610_fam"/>
    <property type="match status" value="1"/>
</dbReference>
<keyword evidence="1" id="KW-0732">Signal</keyword>
<accession>A0A1M4UNW7</accession>
<dbReference type="Proteomes" id="UP000184287">
    <property type="component" value="Unassembled WGS sequence"/>
</dbReference>
<dbReference type="InterPro" id="IPR058087">
    <property type="entry name" value="XAC2610_dom"/>
</dbReference>
<dbReference type="RefSeq" id="WP_073227275.1">
    <property type="nucleotide sequence ID" value="NZ_FQUQ01000001.1"/>
</dbReference>
<feature type="signal peptide" evidence="1">
    <location>
        <begin position="1"/>
        <end position="24"/>
    </location>
</feature>
<sequence>MRITSPLLLVLVFFVLSTSQPQKSSTAIIRNFSGKIDKYPIEMTITHFVGTDSIDGSYYYTKKGRDNSIHLKGTFNNNTLTLTEVNYTVKNEKLITNITGYFSLEMNENWELAGVWTNAKADKKLSSVLTCQEKKKAYNPLKNKYRFLQYTIDKSTVTYPGWKIDKIKGLDILNEKGVLIQSIRGFDEYVYDRTAEAVLEDLNFDGVLDLKIQTYLPDQTKGDISYLYFLYHPGQKKYIRNAELEELGVLDFDAKNKHVLKNYADGSGNESTHTYKWLDNKLYLVKKERNFENDNATHYEEYKIINKKPVMVKSYKSTGQ</sequence>
<organism evidence="2 3">
    <name type="scientific">Pedobacter caeni</name>
    <dbReference type="NCBI Taxonomy" id="288992"/>
    <lineage>
        <taxon>Bacteria</taxon>
        <taxon>Pseudomonadati</taxon>
        <taxon>Bacteroidota</taxon>
        <taxon>Sphingobacteriia</taxon>
        <taxon>Sphingobacteriales</taxon>
        <taxon>Sphingobacteriaceae</taxon>
        <taxon>Pedobacter</taxon>
    </lineage>
</organism>
<feature type="chain" id="PRO_5012296264" description="DKNYY family protein" evidence="1">
    <location>
        <begin position="25"/>
        <end position="320"/>
    </location>
</feature>
<keyword evidence="3" id="KW-1185">Reference proteome</keyword>
<reference evidence="3" key="1">
    <citation type="submission" date="2016-11" db="EMBL/GenBank/DDBJ databases">
        <authorList>
            <person name="Varghese N."/>
            <person name="Submissions S."/>
        </authorList>
    </citation>
    <scope>NUCLEOTIDE SEQUENCE [LARGE SCALE GENOMIC DNA]</scope>
    <source>
        <strain evidence="3">DSM 16990</strain>
    </source>
</reference>
<gene>
    <name evidence="2" type="ORF">SAMN04488522_101632</name>
</gene>
<evidence type="ECO:0000313" key="2">
    <source>
        <dbReference type="EMBL" id="SHE58347.1"/>
    </source>
</evidence>
<proteinExistence type="predicted"/>
<evidence type="ECO:0000313" key="3">
    <source>
        <dbReference type="Proteomes" id="UP000184287"/>
    </source>
</evidence>
<name>A0A1M4UNW7_9SPHI</name>
<evidence type="ECO:0000256" key="1">
    <source>
        <dbReference type="SAM" id="SignalP"/>
    </source>
</evidence>
<evidence type="ECO:0008006" key="4">
    <source>
        <dbReference type="Google" id="ProtNLM"/>
    </source>
</evidence>
<dbReference type="STRING" id="288992.SAMN04488522_101632"/>
<protein>
    <recommendedName>
        <fullName evidence="4">DKNYY family protein</fullName>
    </recommendedName>
</protein>
<dbReference type="OrthoDB" id="672290at2"/>
<dbReference type="EMBL" id="FQUQ01000001">
    <property type="protein sequence ID" value="SHE58347.1"/>
    <property type="molecule type" value="Genomic_DNA"/>
</dbReference>
<dbReference type="AlphaFoldDB" id="A0A1M4UNW7"/>